<proteinExistence type="inferred from homology"/>
<evidence type="ECO:0008006" key="7">
    <source>
        <dbReference type="Google" id="ProtNLM"/>
    </source>
</evidence>
<protein>
    <recommendedName>
        <fullName evidence="7">UDP-glucuronosyltransferase</fullName>
    </recommendedName>
</protein>
<sequence length="149" mass="16522">SENLEKSNSFLDEFHRIQSNGIVITDWAPQMDILKHPSVGGFVSHCGWNSIMESVSCGVPIIGLPLFADQMMNARMLVEDVGNAVQVEVSPSAYMVGSEDLAKAIRKIMDKDDRDGCVIRARAKELKHIAERAWFPDGSAYFELSKIGH</sequence>
<dbReference type="InterPro" id="IPR035595">
    <property type="entry name" value="UDP_glycos_trans_CS"/>
</dbReference>
<dbReference type="FunFam" id="3.40.50.2000:FF:000431">
    <property type="entry name" value="UDP-glycosyltransferase 90A1"/>
    <property type="match status" value="1"/>
</dbReference>
<dbReference type="PROSITE" id="PS00375">
    <property type="entry name" value="UDPGT"/>
    <property type="match status" value="1"/>
</dbReference>
<dbReference type="PANTHER" id="PTHR48046">
    <property type="entry name" value="UDP-GLYCOSYLTRANSFERASE 72E1"/>
    <property type="match status" value="1"/>
</dbReference>
<keyword evidence="6" id="KW-1185">Reference proteome</keyword>
<evidence type="ECO:0000256" key="4">
    <source>
        <dbReference type="RuleBase" id="RU003718"/>
    </source>
</evidence>
<reference evidence="5" key="1">
    <citation type="submission" date="2023-10" db="EMBL/GenBank/DDBJ databases">
        <authorList>
            <person name="Domelevo Entfellner J.-B."/>
        </authorList>
    </citation>
    <scope>NUCLEOTIDE SEQUENCE</scope>
</reference>
<dbReference type="Proteomes" id="UP001189624">
    <property type="component" value="Chromosome 11"/>
</dbReference>
<dbReference type="SUPFAM" id="SSF53756">
    <property type="entry name" value="UDP-Glycosyltransferase/glycogen phosphorylase"/>
    <property type="match status" value="1"/>
</dbReference>
<evidence type="ECO:0000313" key="6">
    <source>
        <dbReference type="Proteomes" id="UP001189624"/>
    </source>
</evidence>
<dbReference type="Gramene" id="rna-AYBTSS11_LOCUS30246">
    <property type="protein sequence ID" value="CAJ1978071.1"/>
    <property type="gene ID" value="gene-AYBTSS11_LOCUS30246"/>
</dbReference>
<dbReference type="InterPro" id="IPR002213">
    <property type="entry name" value="UDP_glucos_trans"/>
</dbReference>
<evidence type="ECO:0000256" key="3">
    <source>
        <dbReference type="ARBA" id="ARBA00022679"/>
    </source>
</evidence>
<evidence type="ECO:0000256" key="2">
    <source>
        <dbReference type="ARBA" id="ARBA00022676"/>
    </source>
</evidence>
<keyword evidence="3 4" id="KW-0808">Transferase</keyword>
<dbReference type="Gene3D" id="3.40.50.2000">
    <property type="entry name" value="Glycogen Phosphorylase B"/>
    <property type="match status" value="1"/>
</dbReference>
<dbReference type="AlphaFoldDB" id="A0AA86W3V3"/>
<dbReference type="Pfam" id="PF00201">
    <property type="entry name" value="UDPGT"/>
    <property type="match status" value="1"/>
</dbReference>
<gene>
    <name evidence="5" type="ORF">AYBTSS11_LOCUS30246</name>
</gene>
<evidence type="ECO:0000313" key="5">
    <source>
        <dbReference type="EMBL" id="CAJ1978071.1"/>
    </source>
</evidence>
<dbReference type="EMBL" id="OY731408">
    <property type="protein sequence ID" value="CAJ1978071.1"/>
    <property type="molecule type" value="Genomic_DNA"/>
</dbReference>
<dbReference type="CDD" id="cd03784">
    <property type="entry name" value="GT1_Gtf-like"/>
    <property type="match status" value="1"/>
</dbReference>
<evidence type="ECO:0000256" key="1">
    <source>
        <dbReference type="ARBA" id="ARBA00009995"/>
    </source>
</evidence>
<feature type="non-terminal residue" evidence="5">
    <location>
        <position position="1"/>
    </location>
</feature>
<name>A0AA86W3V3_9FABA</name>
<keyword evidence="2 4" id="KW-0328">Glycosyltransferase</keyword>
<dbReference type="GO" id="GO:0008194">
    <property type="term" value="F:UDP-glycosyltransferase activity"/>
    <property type="evidence" value="ECO:0007669"/>
    <property type="project" value="InterPro"/>
</dbReference>
<comment type="similarity">
    <text evidence="1 4">Belongs to the UDP-glycosyltransferase family.</text>
</comment>
<dbReference type="PANTHER" id="PTHR48046:SF1">
    <property type="entry name" value="GLYCOSYLTRANSFERASE-RELATED"/>
    <property type="match status" value="1"/>
</dbReference>
<accession>A0AA86W3V3</accession>
<organism evidence="5 6">
    <name type="scientific">Sphenostylis stenocarpa</name>
    <dbReference type="NCBI Taxonomy" id="92480"/>
    <lineage>
        <taxon>Eukaryota</taxon>
        <taxon>Viridiplantae</taxon>
        <taxon>Streptophyta</taxon>
        <taxon>Embryophyta</taxon>
        <taxon>Tracheophyta</taxon>
        <taxon>Spermatophyta</taxon>
        <taxon>Magnoliopsida</taxon>
        <taxon>eudicotyledons</taxon>
        <taxon>Gunneridae</taxon>
        <taxon>Pentapetalae</taxon>
        <taxon>rosids</taxon>
        <taxon>fabids</taxon>
        <taxon>Fabales</taxon>
        <taxon>Fabaceae</taxon>
        <taxon>Papilionoideae</taxon>
        <taxon>50 kb inversion clade</taxon>
        <taxon>NPAAA clade</taxon>
        <taxon>indigoferoid/millettioid clade</taxon>
        <taxon>Phaseoleae</taxon>
        <taxon>Sphenostylis</taxon>
    </lineage>
</organism>